<evidence type="ECO:0000313" key="4">
    <source>
        <dbReference type="EMBL" id="MFI2489495.1"/>
    </source>
</evidence>
<dbReference type="PANTHER" id="PTHR43884:SF25">
    <property type="entry name" value="ACYL-COA DEHYDROGENASE YDBM-RELATED"/>
    <property type="match status" value="1"/>
</dbReference>
<dbReference type="RefSeq" id="WP_397406779.1">
    <property type="nucleotide sequence ID" value="NZ_JBIRYI010000015.1"/>
</dbReference>
<dbReference type="InterPro" id="IPR013107">
    <property type="entry name" value="Acyl-CoA_DH_C"/>
</dbReference>
<comment type="caution">
    <text evidence="4">The sequence shown here is derived from an EMBL/GenBank/DDBJ whole genome shotgun (WGS) entry which is preliminary data.</text>
</comment>
<sequence length="391" mass="41791">MTDLLSDELLADVRRRAADYDRDNAFFSEDLADLQASGYLGAMVPAALGGAGLTLRQTARLQARLAAHAPATALAVNMHHVWVGVGRYLHERGDSSLDWLLREAAAGEVFGFGYSEPGNDLVLLGSRTEARPDGNGGFTFHGRKIFTSNSPAWTRLGVLGLEKTGMLRGRNGSARLVHAFITREGGGFEILDDWDTIGMRASQSRSTVLDGAHAPADRVLRLLPPGPSLDPYVLGIFTSFEVLLSAVYAGIADRALELAVDAAGKRTSMKTGKSYAQDPDVRRRIADMALALDSVWLQLDGITGDLDASAADPELDRGAGWFRATAGLKVRVTDAAREIVDQAVRVSGGSTYFNGSELGRLYRDVLAGIFHPSSDDAAHATVAQSLLGPLE</sequence>
<dbReference type="SUPFAM" id="SSF56645">
    <property type="entry name" value="Acyl-CoA dehydrogenase NM domain-like"/>
    <property type="match status" value="1"/>
</dbReference>
<name>A0ABW7XQJ3_9MICO</name>
<dbReference type="Gene3D" id="1.20.140.10">
    <property type="entry name" value="Butyryl-CoA Dehydrogenase, subunit A, domain 3"/>
    <property type="match status" value="1"/>
</dbReference>
<organism evidence="4 5">
    <name type="scientific">Promicromonospora kroppenstedtii</name>
    <dbReference type="NCBI Taxonomy" id="440482"/>
    <lineage>
        <taxon>Bacteria</taxon>
        <taxon>Bacillati</taxon>
        <taxon>Actinomycetota</taxon>
        <taxon>Actinomycetes</taxon>
        <taxon>Micrococcales</taxon>
        <taxon>Promicromonosporaceae</taxon>
        <taxon>Promicromonospora</taxon>
    </lineage>
</organism>
<gene>
    <name evidence="4" type="ORF">ACH47X_21460</name>
</gene>
<dbReference type="InterPro" id="IPR009100">
    <property type="entry name" value="AcylCoA_DH/oxidase_NM_dom_sf"/>
</dbReference>
<dbReference type="SUPFAM" id="SSF47203">
    <property type="entry name" value="Acyl-CoA dehydrogenase C-terminal domain-like"/>
    <property type="match status" value="1"/>
</dbReference>
<protein>
    <submittedName>
        <fullName evidence="4">Acyl-CoA dehydrogenase family protein</fullName>
        <ecNumber evidence="4">1.-.-.-</ecNumber>
    </submittedName>
</protein>
<dbReference type="GO" id="GO:0016491">
    <property type="term" value="F:oxidoreductase activity"/>
    <property type="evidence" value="ECO:0007669"/>
    <property type="project" value="UniProtKB-KW"/>
</dbReference>
<dbReference type="Gene3D" id="1.10.540.10">
    <property type="entry name" value="Acyl-CoA dehydrogenase/oxidase, N-terminal domain"/>
    <property type="match status" value="1"/>
</dbReference>
<dbReference type="PIRSF" id="PIRSF016578">
    <property type="entry name" value="HsaA"/>
    <property type="match status" value="1"/>
</dbReference>
<evidence type="ECO:0000313" key="5">
    <source>
        <dbReference type="Proteomes" id="UP001611580"/>
    </source>
</evidence>
<keyword evidence="1 4" id="KW-0560">Oxidoreductase</keyword>
<dbReference type="Pfam" id="PF02771">
    <property type="entry name" value="Acyl-CoA_dh_N"/>
    <property type="match status" value="1"/>
</dbReference>
<dbReference type="PANTHER" id="PTHR43884">
    <property type="entry name" value="ACYL-COA DEHYDROGENASE"/>
    <property type="match status" value="1"/>
</dbReference>
<evidence type="ECO:0000256" key="1">
    <source>
        <dbReference type="ARBA" id="ARBA00023002"/>
    </source>
</evidence>
<accession>A0ABW7XQJ3</accession>
<dbReference type="EC" id="1.-.-.-" evidence="4"/>
<dbReference type="InterPro" id="IPR013786">
    <property type="entry name" value="AcylCoA_DH/ox_N"/>
</dbReference>
<feature type="domain" description="Acyl-CoA dehydrogenase/oxidase N-terminal" evidence="2">
    <location>
        <begin position="12"/>
        <end position="83"/>
    </location>
</feature>
<evidence type="ECO:0000259" key="2">
    <source>
        <dbReference type="Pfam" id="PF02771"/>
    </source>
</evidence>
<dbReference type="InterPro" id="IPR046373">
    <property type="entry name" value="Acyl-CoA_Oxase/DH_mid-dom_sf"/>
</dbReference>
<feature type="domain" description="Acyl-CoA dehydrogenase C-terminal" evidence="3">
    <location>
        <begin position="244"/>
        <end position="371"/>
    </location>
</feature>
<keyword evidence="5" id="KW-1185">Reference proteome</keyword>
<dbReference type="Proteomes" id="UP001611580">
    <property type="component" value="Unassembled WGS sequence"/>
</dbReference>
<dbReference type="EMBL" id="JBIRYI010000015">
    <property type="protein sequence ID" value="MFI2489495.1"/>
    <property type="molecule type" value="Genomic_DNA"/>
</dbReference>
<dbReference type="Gene3D" id="2.40.110.10">
    <property type="entry name" value="Butyryl-CoA Dehydrogenase, subunit A, domain 2"/>
    <property type="match status" value="1"/>
</dbReference>
<reference evidence="4 5" key="1">
    <citation type="submission" date="2024-10" db="EMBL/GenBank/DDBJ databases">
        <title>The Natural Products Discovery Center: Release of the First 8490 Sequenced Strains for Exploring Actinobacteria Biosynthetic Diversity.</title>
        <authorList>
            <person name="Kalkreuter E."/>
            <person name="Kautsar S.A."/>
            <person name="Yang D."/>
            <person name="Bader C.D."/>
            <person name="Teijaro C.N."/>
            <person name="Fluegel L."/>
            <person name="Davis C.M."/>
            <person name="Simpson J.R."/>
            <person name="Lauterbach L."/>
            <person name="Steele A.D."/>
            <person name="Gui C."/>
            <person name="Meng S."/>
            <person name="Li G."/>
            <person name="Viehrig K."/>
            <person name="Ye F."/>
            <person name="Su P."/>
            <person name="Kiefer A.F."/>
            <person name="Nichols A."/>
            <person name="Cepeda A.J."/>
            <person name="Yan W."/>
            <person name="Fan B."/>
            <person name="Jiang Y."/>
            <person name="Adhikari A."/>
            <person name="Zheng C.-J."/>
            <person name="Schuster L."/>
            <person name="Cowan T.M."/>
            <person name="Smanski M.J."/>
            <person name="Chevrette M.G."/>
            <person name="De Carvalho L.P.S."/>
            <person name="Shen B."/>
        </authorList>
    </citation>
    <scope>NUCLEOTIDE SEQUENCE [LARGE SCALE GENOMIC DNA]</scope>
    <source>
        <strain evidence="4 5">NPDC019481</strain>
    </source>
</reference>
<dbReference type="InterPro" id="IPR037069">
    <property type="entry name" value="AcylCoA_DH/ox_N_sf"/>
</dbReference>
<evidence type="ECO:0000259" key="3">
    <source>
        <dbReference type="Pfam" id="PF08028"/>
    </source>
</evidence>
<dbReference type="Pfam" id="PF08028">
    <property type="entry name" value="Acyl-CoA_dh_2"/>
    <property type="match status" value="1"/>
</dbReference>
<proteinExistence type="predicted"/>
<dbReference type="InterPro" id="IPR036250">
    <property type="entry name" value="AcylCo_DH-like_C"/>
</dbReference>